<dbReference type="RefSeq" id="XP_033785600.1">
    <property type="nucleotide sequence ID" value="XM_033929709.1"/>
</dbReference>
<keyword evidence="3" id="KW-1185">Reference proteome</keyword>
<dbReference type="Proteomes" id="UP000515159">
    <property type="component" value="Chromosome 2"/>
</dbReference>
<dbReference type="OrthoDB" id="432381at2759"/>
<dbReference type="GO" id="GO:0016799">
    <property type="term" value="F:hydrolase activity, hydrolyzing N-glycosyl compounds"/>
    <property type="evidence" value="ECO:0007669"/>
    <property type="project" value="InterPro"/>
</dbReference>
<dbReference type="Gene3D" id="3.90.245.10">
    <property type="entry name" value="Ribonucleoside hydrolase-like"/>
    <property type="match status" value="1"/>
</dbReference>
<evidence type="ECO:0000313" key="3">
    <source>
        <dbReference type="Proteomes" id="UP000515159"/>
    </source>
</evidence>
<feature type="domain" description="Inosine/uridine-preferring nucleoside hydrolase" evidence="2">
    <location>
        <begin position="33"/>
        <end position="338"/>
    </location>
</feature>
<dbReference type="AlphaFoldDB" id="A0A6P8PU41"/>
<dbReference type="InterPro" id="IPR036452">
    <property type="entry name" value="Ribo_hydro-like"/>
</dbReference>
<gene>
    <name evidence="4" type="primary">LOC117353588</name>
</gene>
<evidence type="ECO:0000259" key="2">
    <source>
        <dbReference type="Pfam" id="PF01156"/>
    </source>
</evidence>
<name>A0A6P8PU41_GEOSA</name>
<dbReference type="Pfam" id="PF01156">
    <property type="entry name" value="IU_nuc_hydro"/>
    <property type="match status" value="1"/>
</dbReference>
<dbReference type="PANTHER" id="PTHR46190:SF1">
    <property type="entry name" value="SI:CH211-201H21.5"/>
    <property type="match status" value="1"/>
</dbReference>
<dbReference type="InterPro" id="IPR052775">
    <property type="entry name" value="IUN_hydrolase"/>
</dbReference>
<comment type="similarity">
    <text evidence="1">Belongs to the IUNH family.</text>
</comment>
<dbReference type="KEGG" id="gsh:117353588"/>
<dbReference type="CDD" id="cd02649">
    <property type="entry name" value="nuc_hydro_CeIAG"/>
    <property type="match status" value="1"/>
</dbReference>
<organism evidence="3 4">
    <name type="scientific">Geotrypetes seraphini</name>
    <name type="common">Gaboon caecilian</name>
    <name type="synonym">Caecilia seraphini</name>
    <dbReference type="NCBI Taxonomy" id="260995"/>
    <lineage>
        <taxon>Eukaryota</taxon>
        <taxon>Metazoa</taxon>
        <taxon>Chordata</taxon>
        <taxon>Craniata</taxon>
        <taxon>Vertebrata</taxon>
        <taxon>Euteleostomi</taxon>
        <taxon>Amphibia</taxon>
        <taxon>Gymnophiona</taxon>
        <taxon>Geotrypetes</taxon>
    </lineage>
</organism>
<dbReference type="PANTHER" id="PTHR46190">
    <property type="entry name" value="SI:CH211-201H21.5-RELATED"/>
    <property type="match status" value="1"/>
</dbReference>
<dbReference type="SUPFAM" id="SSF53590">
    <property type="entry name" value="Nucleoside hydrolase"/>
    <property type="match status" value="1"/>
</dbReference>
<reference evidence="4" key="1">
    <citation type="submission" date="2025-08" db="UniProtKB">
        <authorList>
            <consortium name="RefSeq"/>
        </authorList>
    </citation>
    <scope>IDENTIFICATION</scope>
</reference>
<dbReference type="GeneID" id="117353588"/>
<dbReference type="InterPro" id="IPR001910">
    <property type="entry name" value="Inosine/uridine_hydrolase_dom"/>
</dbReference>
<protein>
    <submittedName>
        <fullName evidence="4">Pyrimidine-specific ribonucleoside hydrolase RihA-like isoform X1</fullName>
    </submittedName>
</protein>
<proteinExistence type="inferred from homology"/>
<evidence type="ECO:0000256" key="1">
    <source>
        <dbReference type="ARBA" id="ARBA00009176"/>
    </source>
</evidence>
<dbReference type="InParanoid" id="A0A6P8PU41"/>
<accession>A0A6P8PU41</accession>
<evidence type="ECO:0000313" key="4">
    <source>
        <dbReference type="RefSeq" id="XP_033785600.1"/>
    </source>
</evidence>
<sequence>MLNGASLFHLEIIRSKGIIADHTEMASLEKKLLLIDCDCGTDDAQAIMMALAAPNVEVLGITCVEGNTSLDNVCKNVLRVLKVCKRLDIPVYRGLQSSVLGEHLHASQYHGEDGLGNVPDPDAPGLDLLKNEHAVHAMIKLATKYNNQISLVAIGPLSNLAMAVRMDPTFPNKLKSLYIMGGNMESRGNTTACGEFNFVADPEGAYIVLNSFQCPTYIATWEYTCLFKLPWEWYDQWVNKGTEKADFVKKTSAYSLQFSRYNKEVKELIGEPGYVPCDSFAVAAAIDESSITSYIECPVTVETDGKFTRGMMVLDTIDYLKKQTKAFVINGCDLEKFKMLLEASVK</sequence>